<evidence type="ECO:0000313" key="3">
    <source>
        <dbReference type="Proteomes" id="UP000585474"/>
    </source>
</evidence>
<proteinExistence type="predicted"/>
<evidence type="ECO:0000313" key="2">
    <source>
        <dbReference type="EMBL" id="GFS38044.1"/>
    </source>
</evidence>
<feature type="region of interest" description="Disordered" evidence="1">
    <location>
        <begin position="102"/>
        <end position="147"/>
    </location>
</feature>
<sequence>MLGSKRRQRDRLGTIHAFWVNRLLTDMSVGASRHAPSYTIKGQALFLSKRVAKGPSGQRPGQLLPEGDEDSWDVTIRHIQAQMAELQQVLLANNLIKLASKAGDGPSEVKSTQCKDAPWGCPNGKQAESTNETESRSDNITVASRKRRVPPIQTTPAWIFVSPIMPSEAKKMEICW</sequence>
<reference evidence="3" key="1">
    <citation type="submission" date="2019-07" db="EMBL/GenBank/DDBJ databases">
        <title>De Novo Assembly of kiwifruit Actinidia rufa.</title>
        <authorList>
            <person name="Sugita-Konishi S."/>
            <person name="Sato K."/>
            <person name="Mori E."/>
            <person name="Abe Y."/>
            <person name="Kisaki G."/>
            <person name="Hamano K."/>
            <person name="Suezawa K."/>
            <person name="Otani M."/>
            <person name="Fukuda T."/>
            <person name="Manabe T."/>
            <person name="Gomi K."/>
            <person name="Tabuchi M."/>
            <person name="Akimitsu K."/>
            <person name="Kataoka I."/>
        </authorList>
    </citation>
    <scope>NUCLEOTIDE SEQUENCE [LARGE SCALE GENOMIC DNA]</scope>
    <source>
        <strain evidence="3">cv. Fuchu</strain>
    </source>
</reference>
<gene>
    <name evidence="2" type="ORF">Acr_00g0055350</name>
</gene>
<protein>
    <submittedName>
        <fullName evidence="2">Uncharacterized protein</fullName>
    </submittedName>
</protein>
<comment type="caution">
    <text evidence="2">The sequence shown here is derived from an EMBL/GenBank/DDBJ whole genome shotgun (WGS) entry which is preliminary data.</text>
</comment>
<feature type="compositionally biased region" description="Polar residues" evidence="1">
    <location>
        <begin position="126"/>
        <end position="142"/>
    </location>
</feature>
<dbReference type="EMBL" id="BJWL01000299">
    <property type="protein sequence ID" value="GFS38044.1"/>
    <property type="molecule type" value="Genomic_DNA"/>
</dbReference>
<dbReference type="Proteomes" id="UP000585474">
    <property type="component" value="Unassembled WGS sequence"/>
</dbReference>
<dbReference type="AlphaFoldDB" id="A0A7J0DNW3"/>
<keyword evidence="3" id="KW-1185">Reference proteome</keyword>
<organism evidence="2 3">
    <name type="scientific">Actinidia rufa</name>
    <dbReference type="NCBI Taxonomy" id="165716"/>
    <lineage>
        <taxon>Eukaryota</taxon>
        <taxon>Viridiplantae</taxon>
        <taxon>Streptophyta</taxon>
        <taxon>Embryophyta</taxon>
        <taxon>Tracheophyta</taxon>
        <taxon>Spermatophyta</taxon>
        <taxon>Magnoliopsida</taxon>
        <taxon>eudicotyledons</taxon>
        <taxon>Gunneridae</taxon>
        <taxon>Pentapetalae</taxon>
        <taxon>asterids</taxon>
        <taxon>Ericales</taxon>
        <taxon>Actinidiaceae</taxon>
        <taxon>Actinidia</taxon>
    </lineage>
</organism>
<name>A0A7J0DNW3_9ERIC</name>
<accession>A0A7J0DNW3</accession>
<evidence type="ECO:0000256" key="1">
    <source>
        <dbReference type="SAM" id="MobiDB-lite"/>
    </source>
</evidence>